<dbReference type="OrthoDB" id="543156at2759"/>
<dbReference type="PROSITE" id="PS00018">
    <property type="entry name" value="EF_HAND_1"/>
    <property type="match status" value="1"/>
</dbReference>
<dbReference type="Proteomes" id="UP000799772">
    <property type="component" value="Unassembled WGS sequence"/>
</dbReference>
<protein>
    <submittedName>
        <fullName evidence="2">Class I glutamine amidotransferase-like protein</fullName>
    </submittedName>
</protein>
<dbReference type="AlphaFoldDB" id="A0A9P4I3S6"/>
<feature type="domain" description="DJ-1/PfpI" evidence="1">
    <location>
        <begin position="17"/>
        <end position="171"/>
    </location>
</feature>
<dbReference type="PANTHER" id="PTHR43130:SF3">
    <property type="entry name" value="HTH-TYPE TRANSCRIPTIONAL REGULATOR RV1931C"/>
    <property type="match status" value="1"/>
</dbReference>
<comment type="caution">
    <text evidence="2">The sequence shown here is derived from an EMBL/GenBank/DDBJ whole genome shotgun (WGS) entry which is preliminary data.</text>
</comment>
<dbReference type="InterPro" id="IPR052158">
    <property type="entry name" value="INH-QAR"/>
</dbReference>
<accession>A0A9P4I3S6</accession>
<evidence type="ECO:0000259" key="1">
    <source>
        <dbReference type="Pfam" id="PF01965"/>
    </source>
</evidence>
<dbReference type="InterPro" id="IPR002818">
    <property type="entry name" value="DJ-1/PfpI"/>
</dbReference>
<dbReference type="InterPro" id="IPR029062">
    <property type="entry name" value="Class_I_gatase-like"/>
</dbReference>
<keyword evidence="2" id="KW-0315">Glutamine amidotransferase</keyword>
<sequence length="293" mass="32029">MSAIDDSNDGSITPIEVLITMHKGMDTLDFAGPLEVLDTARHDPKNPATKAFKITFVSSSEHTVTNQGASLRAHIDFEEANDRLDDFDVLVVPGGGTDEVLASESEPIPLIKAWTQMQQKDPTKERTLLSICTGSLFLAKAGVLQGLAATTHPNYYTKLEILCQEAARKGDLEQTDVMEERYVVNNARFDLGENPDDNPFILTRKPDGRRQSIALARKGSNAWKESRRRESIIRRATIRLGGLRVITSGGISTGLDASLYLVAALVSQESAVEVATTLQYSWQKGVTVDAVDV</sequence>
<keyword evidence="3" id="KW-1185">Reference proteome</keyword>
<gene>
    <name evidence="2" type="ORF">NA57DRAFT_81892</name>
</gene>
<dbReference type="Pfam" id="PF01965">
    <property type="entry name" value="DJ-1_PfpI"/>
    <property type="match status" value="1"/>
</dbReference>
<dbReference type="EMBL" id="ML978141">
    <property type="protein sequence ID" value="KAF2092958.1"/>
    <property type="molecule type" value="Genomic_DNA"/>
</dbReference>
<dbReference type="SUPFAM" id="SSF52317">
    <property type="entry name" value="Class I glutamine amidotransferase-like"/>
    <property type="match status" value="1"/>
</dbReference>
<dbReference type="InterPro" id="IPR018247">
    <property type="entry name" value="EF_Hand_1_Ca_BS"/>
</dbReference>
<evidence type="ECO:0000313" key="3">
    <source>
        <dbReference type="Proteomes" id="UP000799772"/>
    </source>
</evidence>
<dbReference type="PANTHER" id="PTHR43130">
    <property type="entry name" value="ARAC-FAMILY TRANSCRIPTIONAL REGULATOR"/>
    <property type="match status" value="1"/>
</dbReference>
<organism evidence="2 3">
    <name type="scientific">Rhizodiscina lignyota</name>
    <dbReference type="NCBI Taxonomy" id="1504668"/>
    <lineage>
        <taxon>Eukaryota</taxon>
        <taxon>Fungi</taxon>
        <taxon>Dikarya</taxon>
        <taxon>Ascomycota</taxon>
        <taxon>Pezizomycotina</taxon>
        <taxon>Dothideomycetes</taxon>
        <taxon>Pleosporomycetidae</taxon>
        <taxon>Aulographales</taxon>
        <taxon>Rhizodiscinaceae</taxon>
        <taxon>Rhizodiscina</taxon>
    </lineage>
</organism>
<dbReference type="Gene3D" id="3.40.50.880">
    <property type="match status" value="1"/>
</dbReference>
<name>A0A9P4I3S6_9PEZI</name>
<reference evidence="2" key="1">
    <citation type="journal article" date="2020" name="Stud. Mycol.">
        <title>101 Dothideomycetes genomes: a test case for predicting lifestyles and emergence of pathogens.</title>
        <authorList>
            <person name="Haridas S."/>
            <person name="Albert R."/>
            <person name="Binder M."/>
            <person name="Bloem J."/>
            <person name="Labutti K."/>
            <person name="Salamov A."/>
            <person name="Andreopoulos B."/>
            <person name="Baker S."/>
            <person name="Barry K."/>
            <person name="Bills G."/>
            <person name="Bluhm B."/>
            <person name="Cannon C."/>
            <person name="Castanera R."/>
            <person name="Culley D."/>
            <person name="Daum C."/>
            <person name="Ezra D."/>
            <person name="Gonzalez J."/>
            <person name="Henrissat B."/>
            <person name="Kuo A."/>
            <person name="Liang C."/>
            <person name="Lipzen A."/>
            <person name="Lutzoni F."/>
            <person name="Magnuson J."/>
            <person name="Mondo S."/>
            <person name="Nolan M."/>
            <person name="Ohm R."/>
            <person name="Pangilinan J."/>
            <person name="Park H.-J."/>
            <person name="Ramirez L."/>
            <person name="Alfaro M."/>
            <person name="Sun H."/>
            <person name="Tritt A."/>
            <person name="Yoshinaga Y."/>
            <person name="Zwiers L.-H."/>
            <person name="Turgeon B."/>
            <person name="Goodwin S."/>
            <person name="Spatafora J."/>
            <person name="Crous P."/>
            <person name="Grigoriev I."/>
        </authorList>
    </citation>
    <scope>NUCLEOTIDE SEQUENCE</scope>
    <source>
        <strain evidence="2">CBS 133067</strain>
    </source>
</reference>
<evidence type="ECO:0000313" key="2">
    <source>
        <dbReference type="EMBL" id="KAF2092958.1"/>
    </source>
</evidence>
<proteinExistence type="predicted"/>